<evidence type="ECO:0000313" key="3">
    <source>
        <dbReference type="Proteomes" id="UP000230557"/>
    </source>
</evidence>
<dbReference type="Proteomes" id="UP000230557">
    <property type="component" value="Unassembled WGS sequence"/>
</dbReference>
<accession>A0A2H0VFV1</accession>
<keyword evidence="1" id="KW-0812">Transmembrane</keyword>
<feature type="transmembrane region" description="Helical" evidence="1">
    <location>
        <begin position="492"/>
        <end position="515"/>
    </location>
</feature>
<proteinExistence type="predicted"/>
<dbReference type="InterPro" id="IPR029044">
    <property type="entry name" value="Nucleotide-diphossugar_trans"/>
</dbReference>
<evidence type="ECO:0000256" key="1">
    <source>
        <dbReference type="SAM" id="Phobius"/>
    </source>
</evidence>
<feature type="transmembrane region" description="Helical" evidence="1">
    <location>
        <begin position="460"/>
        <end position="480"/>
    </location>
</feature>
<feature type="transmembrane region" description="Helical" evidence="1">
    <location>
        <begin position="37"/>
        <end position="58"/>
    </location>
</feature>
<dbReference type="Gene3D" id="3.90.550.10">
    <property type="entry name" value="Spore Coat Polysaccharide Biosynthesis Protein SpsA, Chain A"/>
    <property type="match status" value="1"/>
</dbReference>
<keyword evidence="1" id="KW-1133">Transmembrane helix</keyword>
<reference evidence="3" key="1">
    <citation type="submission" date="2017-09" db="EMBL/GenBank/DDBJ databases">
        <title>Depth-based differentiation of microbial function through sediment-hosted aquifers and enrichment of novel symbionts in the deep terrestrial subsurface.</title>
        <authorList>
            <person name="Probst A.J."/>
            <person name="Ladd B."/>
            <person name="Jarett J.K."/>
            <person name="Geller-Mcgrath D.E."/>
            <person name="Sieber C.M.K."/>
            <person name="Emerson J.B."/>
            <person name="Anantharaman K."/>
            <person name="Thomas B.C."/>
            <person name="Malmstrom R."/>
            <person name="Stieglmeier M."/>
            <person name="Klingl A."/>
            <person name="Woyke T."/>
            <person name="Ryan C.M."/>
            <person name="Banfield J.F."/>
        </authorList>
    </citation>
    <scope>NUCLEOTIDE SEQUENCE [LARGE SCALE GENOMIC DNA]</scope>
</reference>
<keyword evidence="1" id="KW-0472">Membrane</keyword>
<name>A0A2H0VFV1_9BACT</name>
<evidence type="ECO:0008006" key="4">
    <source>
        <dbReference type="Google" id="ProtNLM"/>
    </source>
</evidence>
<dbReference type="PANTHER" id="PTHR36851">
    <property type="entry name" value="UNNAMED PRODUCT"/>
    <property type="match status" value="1"/>
</dbReference>
<gene>
    <name evidence="2" type="ORF">COT91_02800</name>
</gene>
<feature type="transmembrane region" description="Helical" evidence="1">
    <location>
        <begin position="12"/>
        <end position="31"/>
    </location>
</feature>
<dbReference type="PANTHER" id="PTHR36851:SF1">
    <property type="entry name" value="GLYCO_TRANS_2-LIKE DOMAIN-CONTAINING PROTEIN"/>
    <property type="match status" value="1"/>
</dbReference>
<feature type="transmembrane region" description="Helical" evidence="1">
    <location>
        <begin position="420"/>
        <end position="440"/>
    </location>
</feature>
<protein>
    <recommendedName>
        <fullName evidence="4">Glycosyltransferase 2-like domain-containing protein</fullName>
    </recommendedName>
</protein>
<evidence type="ECO:0000313" key="2">
    <source>
        <dbReference type="EMBL" id="PIR97170.1"/>
    </source>
</evidence>
<organism evidence="2 3">
    <name type="scientific">Candidatus Doudnabacteria bacterium CG10_big_fil_rev_8_21_14_0_10_41_10</name>
    <dbReference type="NCBI Taxonomy" id="1974551"/>
    <lineage>
        <taxon>Bacteria</taxon>
        <taxon>Candidatus Doudnaibacteriota</taxon>
    </lineage>
</organism>
<dbReference type="EMBL" id="PFAJ01000041">
    <property type="protein sequence ID" value="PIR97170.1"/>
    <property type="molecule type" value="Genomic_DNA"/>
</dbReference>
<dbReference type="SUPFAM" id="SSF53448">
    <property type="entry name" value="Nucleotide-diphospho-sugar transferases"/>
    <property type="match status" value="1"/>
</dbReference>
<sequence>MFLAAKPRLYRFFEMIPGILTWGTFILAVGLSYYKPFYVAIFIILFDIYWLLKGINMYTHLFHTRNKMNIHERYNWLERCEKLLSVSDFIEELTVQVAYELDRNKIEDLEAEIINLKKIDKIDPSLDYKEIYHLVIMPTYKEPEEVLTMSIESYKKNSFSKDKIILVLAQEERAGKKSRVLAQKLKQHYENVFFKFLVIMHPEGIEGEAKVKGANLTFACKQTIGLIDELKIPYDKVIVSSFDADTVVKPDFFAQLTYTFLTTENRIQSSFQPVMLYNNNVWDMPAINRIASVSASYWQMIESSRPDRLRNFSSHSRSLKNLVDVDFWPVDVIPDDSQIFWRCFLHYNGNYKSVPLFTTLSMDGVLLNSYLNSLSGQYKQYRRWAWGVTDVPYVMYGFVKNKMIPTWKKILYFYQMMEGYYFWSTAPIIIAILGWLPLLLGGARFDNRVFASNLGLFTGAIMTFAASFLVISVVVYFIFLPKRPSHRSKFDSVIMGLQWIISPFTSIFFTAIPAVDAYTRLMLGKYMEFWVTPKHRRKKDQGQITEPKELSN</sequence>
<dbReference type="AlphaFoldDB" id="A0A2H0VFV1"/>
<comment type="caution">
    <text evidence="2">The sequence shown here is derived from an EMBL/GenBank/DDBJ whole genome shotgun (WGS) entry which is preliminary data.</text>
</comment>